<comment type="caution">
    <text evidence="1">The sequence shown here is derived from an EMBL/GenBank/DDBJ whole genome shotgun (WGS) entry which is preliminary data.</text>
</comment>
<keyword evidence="2" id="KW-1185">Reference proteome</keyword>
<dbReference type="RefSeq" id="WP_157104741.1">
    <property type="nucleotide sequence ID" value="NZ_JAAXOM010000005.1"/>
</dbReference>
<protein>
    <submittedName>
        <fullName evidence="1">Uncharacterized protein</fullName>
    </submittedName>
</protein>
<evidence type="ECO:0000313" key="1">
    <source>
        <dbReference type="EMBL" id="NKX89982.1"/>
    </source>
</evidence>
<dbReference type="EMBL" id="JAAXOM010000005">
    <property type="protein sequence ID" value="NKX89982.1"/>
    <property type="molecule type" value="Genomic_DNA"/>
</dbReference>
<reference evidence="1 2" key="1">
    <citation type="submission" date="2020-04" db="EMBL/GenBank/DDBJ databases">
        <title>MicrobeNet Type strains.</title>
        <authorList>
            <person name="Nicholson A.C."/>
        </authorList>
    </citation>
    <scope>NUCLEOTIDE SEQUENCE [LARGE SCALE GENOMIC DNA]</scope>
    <source>
        <strain evidence="1 2">DSM 44960</strain>
    </source>
</reference>
<name>A0A846W996_9NOCA</name>
<dbReference type="AlphaFoldDB" id="A0A846W996"/>
<dbReference type="Proteomes" id="UP000572007">
    <property type="component" value="Unassembled WGS sequence"/>
</dbReference>
<accession>A0A846W996</accession>
<sequence length="97" mass="10474">MRKGTEKFRADTSTRCLSEPNSIATVIPQSHTEPGVHPDIQRSSREFVELHNPDDTDAVGAIAVQFCGTIPISKEKLMSAAVGDLIDSILKIIGSIL</sequence>
<organism evidence="1 2">
    <name type="scientific">Nocardia coubleae</name>
    <dbReference type="NCBI Taxonomy" id="356147"/>
    <lineage>
        <taxon>Bacteria</taxon>
        <taxon>Bacillati</taxon>
        <taxon>Actinomycetota</taxon>
        <taxon>Actinomycetes</taxon>
        <taxon>Mycobacteriales</taxon>
        <taxon>Nocardiaceae</taxon>
        <taxon>Nocardia</taxon>
    </lineage>
</organism>
<proteinExistence type="predicted"/>
<gene>
    <name evidence="1" type="ORF">HGA10_22070</name>
</gene>
<evidence type="ECO:0000313" key="2">
    <source>
        <dbReference type="Proteomes" id="UP000572007"/>
    </source>
</evidence>